<dbReference type="EMBL" id="AYYO01000055">
    <property type="protein sequence ID" value="KRM54452.1"/>
    <property type="molecule type" value="Genomic_DNA"/>
</dbReference>
<keyword evidence="2" id="KW-1185">Reference proteome</keyword>
<dbReference type="OrthoDB" id="2296243at2"/>
<protein>
    <recommendedName>
        <fullName evidence="3">Resolvase HTH domain-containing protein</fullName>
    </recommendedName>
</protein>
<evidence type="ECO:0000313" key="1">
    <source>
        <dbReference type="EMBL" id="KRM54452.1"/>
    </source>
</evidence>
<dbReference type="AlphaFoldDB" id="A0A0R1ZMV8"/>
<sequence>MTTIELNQYTVVNDRGEFLESDNLLLLPSWTRDIHAMWVTTSQLDAQKVAHQSGGQACALNLTPLAFNPDATKHRGIPVAVQKQIVTLRDQGLSYRKIAALLNISKTSVGNILNR</sequence>
<evidence type="ECO:0008006" key="3">
    <source>
        <dbReference type="Google" id="ProtNLM"/>
    </source>
</evidence>
<comment type="caution">
    <text evidence="1">The sequence shown here is derived from an EMBL/GenBank/DDBJ whole genome shotgun (WGS) entry which is preliminary data.</text>
</comment>
<reference evidence="1 2" key="1">
    <citation type="journal article" date="2015" name="Genome Announc.">
        <title>Expanding the biotechnology potential of lactobacilli through comparative genomics of 213 strains and associated genera.</title>
        <authorList>
            <person name="Sun Z."/>
            <person name="Harris H.M."/>
            <person name="McCann A."/>
            <person name="Guo C."/>
            <person name="Argimon S."/>
            <person name="Zhang W."/>
            <person name="Yang X."/>
            <person name="Jeffery I.B."/>
            <person name="Cooney J.C."/>
            <person name="Kagawa T.F."/>
            <person name="Liu W."/>
            <person name="Song Y."/>
            <person name="Salvetti E."/>
            <person name="Wrobel A."/>
            <person name="Rasinkangas P."/>
            <person name="Parkhill J."/>
            <person name="Rea M.C."/>
            <person name="O'Sullivan O."/>
            <person name="Ritari J."/>
            <person name="Douillard F.P."/>
            <person name="Paul Ross R."/>
            <person name="Yang R."/>
            <person name="Briner A.E."/>
            <person name="Felis G.E."/>
            <person name="de Vos W.M."/>
            <person name="Barrangou R."/>
            <person name="Klaenhammer T.R."/>
            <person name="Caufield P.W."/>
            <person name="Cui Y."/>
            <person name="Zhang H."/>
            <person name="O'Toole P.W."/>
        </authorList>
    </citation>
    <scope>NUCLEOTIDE SEQUENCE [LARGE SCALE GENOMIC DNA]</scope>
    <source>
        <strain evidence="1 2">DSM 20505</strain>
    </source>
</reference>
<dbReference type="Pfam" id="PF13384">
    <property type="entry name" value="HTH_23"/>
    <property type="match status" value="1"/>
</dbReference>
<dbReference type="Gene3D" id="1.10.10.10">
    <property type="entry name" value="Winged helix-like DNA-binding domain superfamily/Winged helix DNA-binding domain"/>
    <property type="match status" value="1"/>
</dbReference>
<organism evidence="1 2">
    <name type="scientific">Lacticaseibacillus sharpeae JCM 1186 = DSM 20505</name>
    <dbReference type="NCBI Taxonomy" id="1291052"/>
    <lineage>
        <taxon>Bacteria</taxon>
        <taxon>Bacillati</taxon>
        <taxon>Bacillota</taxon>
        <taxon>Bacilli</taxon>
        <taxon>Lactobacillales</taxon>
        <taxon>Lactobacillaceae</taxon>
        <taxon>Lacticaseibacillus</taxon>
    </lineage>
</organism>
<proteinExistence type="predicted"/>
<gene>
    <name evidence="1" type="ORF">FC18_GL000256</name>
</gene>
<evidence type="ECO:0000313" key="2">
    <source>
        <dbReference type="Proteomes" id="UP000051679"/>
    </source>
</evidence>
<dbReference type="Proteomes" id="UP000051679">
    <property type="component" value="Unassembled WGS sequence"/>
</dbReference>
<accession>A0A0R1ZMV8</accession>
<dbReference type="InterPro" id="IPR036388">
    <property type="entry name" value="WH-like_DNA-bd_sf"/>
</dbReference>
<dbReference type="RefSeq" id="WP_054677061.1">
    <property type="nucleotide sequence ID" value="NZ_AYYO01000055.1"/>
</dbReference>
<dbReference type="PATRIC" id="fig|1291052.5.peg.265"/>
<name>A0A0R1ZMV8_9LACO</name>